<dbReference type="EMBL" id="CP004387">
    <property type="protein sequence ID" value="AJD48422.1"/>
    <property type="molecule type" value="Genomic_DNA"/>
</dbReference>
<proteinExistence type="predicted"/>
<evidence type="ECO:0000259" key="1">
    <source>
        <dbReference type="PROSITE" id="PS51704"/>
    </source>
</evidence>
<dbReference type="KEGG" id="apac:S7S_10050"/>
<dbReference type="InterPro" id="IPR030395">
    <property type="entry name" value="GP_PDE_dom"/>
</dbReference>
<feature type="domain" description="GP-PDE" evidence="1">
    <location>
        <begin position="1"/>
        <end position="236"/>
    </location>
</feature>
<name>A0A0B4XQ82_9GAMM</name>
<gene>
    <name evidence="2" type="ORF">S7S_10050</name>
</gene>
<dbReference type="PANTHER" id="PTHR46211:SF1">
    <property type="entry name" value="GLYCEROPHOSPHODIESTER PHOSPHODIESTERASE, CYTOPLASMIC"/>
    <property type="match status" value="1"/>
</dbReference>
<dbReference type="CDD" id="cd08556">
    <property type="entry name" value="GDPD"/>
    <property type="match status" value="1"/>
</dbReference>
<accession>A0A0B4XQ82</accession>
<dbReference type="Proteomes" id="UP000006764">
    <property type="component" value="Chromosome"/>
</dbReference>
<dbReference type="GO" id="GO:0008081">
    <property type="term" value="F:phosphoric diester hydrolase activity"/>
    <property type="evidence" value="ECO:0007669"/>
    <property type="project" value="InterPro"/>
</dbReference>
<dbReference type="Gene3D" id="3.20.20.190">
    <property type="entry name" value="Phosphatidylinositol (PI) phosphodiesterase"/>
    <property type="match status" value="1"/>
</dbReference>
<dbReference type="GO" id="GO:0006629">
    <property type="term" value="P:lipid metabolic process"/>
    <property type="evidence" value="ECO:0007669"/>
    <property type="project" value="InterPro"/>
</dbReference>
<dbReference type="PANTHER" id="PTHR46211">
    <property type="entry name" value="GLYCEROPHOSPHORYL DIESTER PHOSPHODIESTERASE"/>
    <property type="match status" value="1"/>
</dbReference>
<dbReference type="Pfam" id="PF03009">
    <property type="entry name" value="GDPD"/>
    <property type="match status" value="1"/>
</dbReference>
<reference evidence="2 3" key="1">
    <citation type="journal article" date="2012" name="J. Bacteriol.">
        <title>Genome sequence of an alkane-degrading bacterium, Alcanivorax pacificus type strain W11-5, isolated from deep sea sediment.</title>
        <authorList>
            <person name="Lai Q."/>
            <person name="Shao Z."/>
        </authorList>
    </citation>
    <scope>NUCLEOTIDE SEQUENCE [LARGE SCALE GENOMIC DNA]</scope>
    <source>
        <strain evidence="2 3">W11-5</strain>
    </source>
</reference>
<evidence type="ECO:0000313" key="2">
    <source>
        <dbReference type="EMBL" id="AJD48422.1"/>
    </source>
</evidence>
<dbReference type="AlphaFoldDB" id="A0A0B4XQ82"/>
<dbReference type="SUPFAM" id="SSF51695">
    <property type="entry name" value="PLC-like phosphodiesterases"/>
    <property type="match status" value="1"/>
</dbReference>
<dbReference type="InterPro" id="IPR017946">
    <property type="entry name" value="PLC-like_Pdiesterase_TIM-brl"/>
</dbReference>
<evidence type="ECO:0000313" key="3">
    <source>
        <dbReference type="Proteomes" id="UP000006764"/>
    </source>
</evidence>
<dbReference type="PROSITE" id="PS51704">
    <property type="entry name" value="GP_PDE"/>
    <property type="match status" value="1"/>
</dbReference>
<protein>
    <submittedName>
        <fullName evidence="2">Glycerophosphoryl diester phosphodiesterase</fullName>
    </submittedName>
</protein>
<dbReference type="HOGENOM" id="CLU_030006_3_3_6"/>
<organism evidence="2 3">
    <name type="scientific">Isoalcanivorax pacificus W11-5</name>
    <dbReference type="NCBI Taxonomy" id="391936"/>
    <lineage>
        <taxon>Bacteria</taxon>
        <taxon>Pseudomonadati</taxon>
        <taxon>Pseudomonadota</taxon>
        <taxon>Gammaproteobacteria</taxon>
        <taxon>Oceanospirillales</taxon>
        <taxon>Alcanivoracaceae</taxon>
        <taxon>Isoalcanivorax</taxon>
    </lineage>
</organism>
<dbReference type="STRING" id="391936.S7S_10050"/>
<sequence>MVGHRGARGEAPENTLAGFLLAVEAGVKAIELDVRMSADGQLIVLHDSHVDRTTWHSGKARQFTQSELGLLDARRNTPGWHSPVGIPTLAEVVDHCPDWMGFQFEVKGGDDRRYQNRLAHNLRRLIHERGMHDRVVVTSSDTGFLRMMGTQAPDVMRGYVCEYRYLQPTRRTAALGCRWLIAHYSLVTPRLMERARRRGLHVSVWTVNDLNEAERLASLGVDSIITDFPTSFMAHFSSREARRARQ</sequence>
<keyword evidence="3" id="KW-1185">Reference proteome</keyword>